<dbReference type="Pfam" id="PF22599">
    <property type="entry name" value="SecDF_P1_head"/>
    <property type="match status" value="1"/>
</dbReference>
<comment type="caution">
    <text evidence="3">The sequence shown here is derived from an EMBL/GenBank/DDBJ whole genome shotgun (WGS) entry which is preliminary data.</text>
</comment>
<evidence type="ECO:0000313" key="4">
    <source>
        <dbReference type="Proteomes" id="UP001601303"/>
    </source>
</evidence>
<dbReference type="Gene3D" id="3.30.1360.200">
    <property type="match status" value="1"/>
</dbReference>
<accession>A0ABW6MDX2</accession>
<dbReference type="RefSeq" id="WP_388113278.1">
    <property type="nucleotide sequence ID" value="NZ_JBIAHM010000016.1"/>
</dbReference>
<sequence length="227" mass="23022">MNESTEHPLHHALHAHVQESGGDAAGPYLVALADDALRVARRRQRLARAGAGVIAVAAIATAGIAVADGGTWGAHQVQPAVGGVGNTEQAARISLLPVTSVTEHACAAGSNGYTLPASAAGPASCVQVDRAGGMTDVRAVSAKARSSAGEWEVELTLSSADRTRLANLTGTLAKAPVPRNELAVVIDGKIRATPYVAAPLTEGRFGVVGGLTSESAHSLALRLGTHR</sequence>
<organism evidence="3 4">
    <name type="scientific">Streptomyces hokutonensis</name>
    <dbReference type="NCBI Taxonomy" id="1306990"/>
    <lineage>
        <taxon>Bacteria</taxon>
        <taxon>Bacillati</taxon>
        <taxon>Actinomycetota</taxon>
        <taxon>Actinomycetes</taxon>
        <taxon>Kitasatosporales</taxon>
        <taxon>Streptomycetaceae</taxon>
        <taxon>Streptomyces</taxon>
    </lineage>
</organism>
<evidence type="ECO:0000256" key="1">
    <source>
        <dbReference type="SAM" id="Phobius"/>
    </source>
</evidence>
<dbReference type="Proteomes" id="UP001601303">
    <property type="component" value="Unassembled WGS sequence"/>
</dbReference>
<feature type="transmembrane region" description="Helical" evidence="1">
    <location>
        <begin position="46"/>
        <end position="67"/>
    </location>
</feature>
<evidence type="ECO:0000259" key="2">
    <source>
        <dbReference type="Pfam" id="PF22599"/>
    </source>
</evidence>
<keyword evidence="1" id="KW-0472">Membrane</keyword>
<name>A0ABW6MDX2_9ACTN</name>
<reference evidence="3 4" key="1">
    <citation type="submission" date="2024-10" db="EMBL/GenBank/DDBJ databases">
        <title>The Natural Products Discovery Center: Release of the First 8490 Sequenced Strains for Exploring Actinobacteria Biosynthetic Diversity.</title>
        <authorList>
            <person name="Kalkreuter E."/>
            <person name="Kautsar S.A."/>
            <person name="Yang D."/>
            <person name="Bader C.D."/>
            <person name="Teijaro C.N."/>
            <person name="Fluegel L."/>
            <person name="Davis C.M."/>
            <person name="Simpson J.R."/>
            <person name="Lauterbach L."/>
            <person name="Steele A.D."/>
            <person name="Gui C."/>
            <person name="Meng S."/>
            <person name="Li G."/>
            <person name="Viehrig K."/>
            <person name="Ye F."/>
            <person name="Su P."/>
            <person name="Kiefer A.F."/>
            <person name="Nichols A."/>
            <person name="Cepeda A.J."/>
            <person name="Yan W."/>
            <person name="Fan B."/>
            <person name="Jiang Y."/>
            <person name="Adhikari A."/>
            <person name="Zheng C.-J."/>
            <person name="Schuster L."/>
            <person name="Cowan T.M."/>
            <person name="Smanski M.J."/>
            <person name="Chevrette M.G."/>
            <person name="De Carvalho L.P.S."/>
            <person name="Shen B."/>
        </authorList>
    </citation>
    <scope>NUCLEOTIDE SEQUENCE [LARGE SCALE GENOMIC DNA]</scope>
    <source>
        <strain evidence="3 4">NPDC006488</strain>
    </source>
</reference>
<evidence type="ECO:0000313" key="3">
    <source>
        <dbReference type="EMBL" id="MFE9604336.1"/>
    </source>
</evidence>
<gene>
    <name evidence="3" type="ORF">ACFYNQ_38025</name>
</gene>
<feature type="domain" description="SecDF P1 head subdomain" evidence="2">
    <location>
        <begin position="136"/>
        <end position="223"/>
    </location>
</feature>
<proteinExistence type="predicted"/>
<keyword evidence="1" id="KW-0812">Transmembrane</keyword>
<dbReference type="InterPro" id="IPR054384">
    <property type="entry name" value="SecDF_P1_head"/>
</dbReference>
<dbReference type="EMBL" id="JBIAHM010000016">
    <property type="protein sequence ID" value="MFE9604336.1"/>
    <property type="molecule type" value="Genomic_DNA"/>
</dbReference>
<keyword evidence="1" id="KW-1133">Transmembrane helix</keyword>
<keyword evidence="4" id="KW-1185">Reference proteome</keyword>
<protein>
    <recommendedName>
        <fullName evidence="2">SecDF P1 head subdomain domain-containing protein</fullName>
    </recommendedName>
</protein>